<sequence>MGLSRCQLLLCFFGFLIGVSQLLLQACLGLSCCQLLLYSLLRLSHWRQPAAVVCLSGPEQLPADAVLLWRLHWRESPAAAMLQLLHWRQSAAAAFGFLWAWLVWDSAAASCCCASGPSGPQLLPAAPVFPQIESQLLPAACELSQLSHWHLPAAAAACLPGPQLLPAAAVTPSDRASGFFGLRTGVDQLLLQGSVLCLCHAQPLPEIMCLFCRGLQLL</sequence>
<reference evidence="1" key="1">
    <citation type="submission" date="2021-01" db="EMBL/GenBank/DDBJ databases">
        <authorList>
            <person name="Corre E."/>
            <person name="Pelletier E."/>
            <person name="Niang G."/>
            <person name="Scheremetjew M."/>
            <person name="Finn R."/>
            <person name="Kale V."/>
            <person name="Holt S."/>
            <person name="Cochrane G."/>
            <person name="Meng A."/>
            <person name="Brown T."/>
            <person name="Cohen L."/>
        </authorList>
    </citation>
    <scope>NUCLEOTIDE SEQUENCE</scope>
    <source>
        <strain evidence="1">CCMP1320</strain>
    </source>
</reference>
<evidence type="ECO:0000313" key="1">
    <source>
        <dbReference type="EMBL" id="CAE0502234.1"/>
    </source>
</evidence>
<dbReference type="EMBL" id="HBIP01028647">
    <property type="protein sequence ID" value="CAE0502234.1"/>
    <property type="molecule type" value="Transcribed_RNA"/>
</dbReference>
<protein>
    <submittedName>
        <fullName evidence="1">Uncharacterized protein</fullName>
    </submittedName>
</protein>
<organism evidence="1">
    <name type="scientific">Dunaliella tertiolecta</name>
    <name type="common">Green alga</name>
    <dbReference type="NCBI Taxonomy" id="3047"/>
    <lineage>
        <taxon>Eukaryota</taxon>
        <taxon>Viridiplantae</taxon>
        <taxon>Chlorophyta</taxon>
        <taxon>core chlorophytes</taxon>
        <taxon>Chlorophyceae</taxon>
        <taxon>CS clade</taxon>
        <taxon>Chlamydomonadales</taxon>
        <taxon>Dunaliellaceae</taxon>
        <taxon>Dunaliella</taxon>
    </lineage>
</organism>
<proteinExistence type="predicted"/>
<name>A0A7S3VR46_DUNTE</name>
<gene>
    <name evidence="1" type="ORF">DTER00134_LOCUS17307</name>
</gene>
<dbReference type="PROSITE" id="PS51257">
    <property type="entry name" value="PROKAR_LIPOPROTEIN"/>
    <property type="match status" value="1"/>
</dbReference>
<accession>A0A7S3VR46</accession>
<dbReference type="AlphaFoldDB" id="A0A7S3VR46"/>